<dbReference type="Pfam" id="PF25967">
    <property type="entry name" value="RND-MFP_C"/>
    <property type="match status" value="1"/>
</dbReference>
<evidence type="ECO:0000259" key="8">
    <source>
        <dbReference type="Pfam" id="PF25967"/>
    </source>
</evidence>
<dbReference type="Gene3D" id="6.20.50.140">
    <property type="match status" value="1"/>
</dbReference>
<name>A0ABX0P584_9BURK</name>
<dbReference type="InterPro" id="IPR030190">
    <property type="entry name" value="MacA_alpha-hairpin_sf"/>
</dbReference>
<feature type="domain" description="CusB-like beta-barrel" evidence="7">
    <location>
        <begin position="248"/>
        <end position="326"/>
    </location>
</feature>
<evidence type="ECO:0000259" key="7">
    <source>
        <dbReference type="Pfam" id="PF25954"/>
    </source>
</evidence>
<feature type="domain" description="Multidrug resistance protein MdtA-like barrel-sandwich hybrid" evidence="6">
    <location>
        <begin position="85"/>
        <end position="235"/>
    </location>
</feature>
<dbReference type="InterPro" id="IPR006143">
    <property type="entry name" value="RND_pump_MFP"/>
</dbReference>
<protein>
    <submittedName>
        <fullName evidence="9">Efflux RND transporter periplasmic adaptor subunit</fullName>
    </submittedName>
</protein>
<feature type="coiled-coil region" evidence="5">
    <location>
        <begin position="176"/>
        <end position="203"/>
    </location>
</feature>
<dbReference type="InterPro" id="IPR058625">
    <property type="entry name" value="MdtA-like_BSH"/>
</dbReference>
<feature type="coiled-coil region" evidence="5">
    <location>
        <begin position="124"/>
        <end position="151"/>
    </location>
</feature>
<evidence type="ECO:0000259" key="6">
    <source>
        <dbReference type="Pfam" id="PF25917"/>
    </source>
</evidence>
<dbReference type="Gene3D" id="2.40.30.170">
    <property type="match status" value="1"/>
</dbReference>
<evidence type="ECO:0000313" key="10">
    <source>
        <dbReference type="Proteomes" id="UP000716322"/>
    </source>
</evidence>
<evidence type="ECO:0000256" key="2">
    <source>
        <dbReference type="ARBA" id="ARBA00009477"/>
    </source>
</evidence>
<reference evidence="9 10" key="1">
    <citation type="submission" date="2020-03" db="EMBL/GenBank/DDBJ databases">
        <title>Genome sequence of strain Massilia sp. TW-1.</title>
        <authorList>
            <person name="Chaudhary D.K."/>
        </authorList>
    </citation>
    <scope>NUCLEOTIDE SEQUENCE [LARGE SCALE GENOMIC DNA]</scope>
    <source>
        <strain evidence="9 10">TW-1</strain>
    </source>
</reference>
<evidence type="ECO:0000256" key="5">
    <source>
        <dbReference type="SAM" id="Coils"/>
    </source>
</evidence>
<dbReference type="Gene3D" id="2.40.50.100">
    <property type="match status" value="1"/>
</dbReference>
<keyword evidence="3" id="KW-0813">Transport</keyword>
<organism evidence="9 10">
    <name type="scientific">Telluria antibiotica</name>
    <dbReference type="NCBI Taxonomy" id="2717319"/>
    <lineage>
        <taxon>Bacteria</taxon>
        <taxon>Pseudomonadati</taxon>
        <taxon>Pseudomonadota</taxon>
        <taxon>Betaproteobacteria</taxon>
        <taxon>Burkholderiales</taxon>
        <taxon>Oxalobacteraceae</taxon>
        <taxon>Telluria group</taxon>
        <taxon>Telluria</taxon>
    </lineage>
</organism>
<dbReference type="PANTHER" id="PTHR30469">
    <property type="entry name" value="MULTIDRUG RESISTANCE PROTEIN MDTA"/>
    <property type="match status" value="1"/>
</dbReference>
<dbReference type="EMBL" id="JAAQOM010000001">
    <property type="protein sequence ID" value="NIA52388.1"/>
    <property type="molecule type" value="Genomic_DNA"/>
</dbReference>
<evidence type="ECO:0000256" key="1">
    <source>
        <dbReference type="ARBA" id="ARBA00004196"/>
    </source>
</evidence>
<sequence length="412" mass="43621">MPADRQDRTSPLTSRAQRVSPRDLAAALLSLAAVLGASPVLAQATKPSPPAATAAPVKLDTVTARRGDIRQTVDSAGKLQLHTWADVYAQIGGQVKEVLVAIGDTVQVDEALLDITPTQQPAKVESNRAQMARLQADLADQRAQLEFAQLQFKRQTQLKAQNATREEAFESARMNASSATARVDAITAQIHELEATLKIDEEARQKTLVRSPIAGTVVSMAARTGQMLAAAQPAAPLLRIADLSEMTVAARVAEDDVTRLRPGMAASFTTPGYPGKHWSGKLRQVIPIPADGTGEQGKQAFYTVLFEVKNPDRELMSGMSAQVQFVVAQARDTLLLPAKGLGAQDEDGQYNVNVLDAGQHVAARKVKVGLRNSQQVQILSGLAAGDKVLVGPVPNVLPAPDAGTTSAMASGS</sequence>
<feature type="domain" description="Multidrug resistance protein MdtA-like C-terminal permuted SH3" evidence="8">
    <location>
        <begin position="333"/>
        <end position="391"/>
    </location>
</feature>
<dbReference type="Pfam" id="PF25917">
    <property type="entry name" value="BSH_RND"/>
    <property type="match status" value="1"/>
</dbReference>
<comment type="subcellular location">
    <subcellularLocation>
        <location evidence="1">Cell envelope</location>
    </subcellularLocation>
</comment>
<dbReference type="Pfam" id="PF25954">
    <property type="entry name" value="Beta-barrel_RND_2"/>
    <property type="match status" value="1"/>
</dbReference>
<keyword evidence="10" id="KW-1185">Reference proteome</keyword>
<dbReference type="Proteomes" id="UP000716322">
    <property type="component" value="Unassembled WGS sequence"/>
</dbReference>
<dbReference type="SUPFAM" id="SSF111369">
    <property type="entry name" value="HlyD-like secretion proteins"/>
    <property type="match status" value="1"/>
</dbReference>
<gene>
    <name evidence="9" type="ORF">HAV22_01800</name>
</gene>
<proteinExistence type="inferred from homology"/>
<evidence type="ECO:0000256" key="4">
    <source>
        <dbReference type="ARBA" id="ARBA00023054"/>
    </source>
</evidence>
<keyword evidence="4 5" id="KW-0175">Coiled coil</keyword>
<evidence type="ECO:0000313" key="9">
    <source>
        <dbReference type="EMBL" id="NIA52388.1"/>
    </source>
</evidence>
<comment type="similarity">
    <text evidence="2">Belongs to the membrane fusion protein (MFP) (TC 8.A.1) family.</text>
</comment>
<dbReference type="InterPro" id="IPR058627">
    <property type="entry name" value="MdtA-like_C"/>
</dbReference>
<dbReference type="PANTHER" id="PTHR30469:SF33">
    <property type="entry name" value="SLR1207 PROTEIN"/>
    <property type="match status" value="1"/>
</dbReference>
<accession>A0ABX0P584</accession>
<evidence type="ECO:0000256" key="3">
    <source>
        <dbReference type="ARBA" id="ARBA00022448"/>
    </source>
</evidence>
<dbReference type="Gene3D" id="6.10.140.1990">
    <property type="match status" value="1"/>
</dbReference>
<dbReference type="InterPro" id="IPR058792">
    <property type="entry name" value="Beta-barrel_RND_2"/>
</dbReference>
<dbReference type="NCBIfam" id="TIGR01730">
    <property type="entry name" value="RND_mfp"/>
    <property type="match status" value="1"/>
</dbReference>
<comment type="caution">
    <text evidence="9">The sequence shown here is derived from an EMBL/GenBank/DDBJ whole genome shotgun (WGS) entry which is preliminary data.</text>
</comment>